<reference evidence="1 2" key="1">
    <citation type="submission" date="2024-06" db="EMBL/GenBank/DDBJ databases">
        <authorList>
            <person name="Kraege A."/>
            <person name="Thomma B."/>
        </authorList>
    </citation>
    <scope>NUCLEOTIDE SEQUENCE [LARGE SCALE GENOMIC DNA]</scope>
</reference>
<dbReference type="InterPro" id="IPR013783">
    <property type="entry name" value="Ig-like_fold"/>
</dbReference>
<keyword evidence="2" id="KW-1185">Reference proteome</keyword>
<protein>
    <submittedName>
        <fullName evidence="1">G1945 protein</fullName>
    </submittedName>
</protein>
<organism evidence="1 2">
    <name type="scientific">Coccomyxa viridis</name>
    <dbReference type="NCBI Taxonomy" id="1274662"/>
    <lineage>
        <taxon>Eukaryota</taxon>
        <taxon>Viridiplantae</taxon>
        <taxon>Chlorophyta</taxon>
        <taxon>core chlorophytes</taxon>
        <taxon>Trebouxiophyceae</taxon>
        <taxon>Trebouxiophyceae incertae sedis</taxon>
        <taxon>Coccomyxaceae</taxon>
        <taxon>Coccomyxa</taxon>
    </lineage>
</organism>
<gene>
    <name evidence="1" type="primary">g1945</name>
    <name evidence="1" type="ORF">VP750_LOCUS1661</name>
</gene>
<comment type="caution">
    <text evidence="1">The sequence shown here is derived from an EMBL/GenBank/DDBJ whole genome shotgun (WGS) entry which is preliminary data.</text>
</comment>
<proteinExistence type="predicted"/>
<dbReference type="EMBL" id="CAXHTA020000002">
    <property type="protein sequence ID" value="CAL5220002.1"/>
    <property type="molecule type" value="Genomic_DNA"/>
</dbReference>
<dbReference type="Proteomes" id="UP001497392">
    <property type="component" value="Unassembled WGS sequence"/>
</dbReference>
<sequence length="1076" mass="106179">MTTSQAGLYTEVLGFSVSPPGNTQYGTPRTFSATVVNVATTSTAQSYNGNISFVDGNGKTLCATTVTSDQTLVGAALNTTTTDPTLQVAAINQIAALNGVTSLTAPVLNTLTAATVNDPTVEAELAAALGFTNLYPLKASAAALATCTTPYIPAGNYTNLNVALTNLMLGGQSVGVAGVPILNPLLTLSAFNFDVFKANTLIFGATPTVTLPGATTTILVGVNNTDNPPSILYLDVAQRALQLLDQHALRLLALTTDFLITITVPAATQPGSLPLVLSYSGTSNFNPAMSGQGASPTGPTLVVPAIVAVIASANPATPPAGTLTTITGTLTKPSGSTPPTGVVTLALNGNTYPAVVTPGSGATTTFTAAVPAPAIPSSVAGPYPVVVNYTPDSTAFAAPVPPFSFNLPVGPATTTITQTVTPTSAVLGSNLTVAGVIASSNGATPAGTLTITVASASGNTTSAFSVNGNAFSNVIPTPGTAGPYTVTSSFAPAPGNSLSPGSSAPTPITVTPGGGGLGATSITQTVTPTNPAANAPVTVAGTITSPLGTTPTGTLTITVIGTTGSPTQYTFPITGSIFTDVFPAPSTPGTYAVASTYIPAAGSNLAGSMSAPTAITVAPALATITEMVTPNPAGPGATVAVNGTVFNANGTPGVGTVRLSLAGAMVGSPVTLGPGGTFTTTLAAPCTAGTYVLTTTYTPTGGTSPTASLATNLAVVGGATLVTQTVTPTNPAGNAPVTVNGTITSPPGTTPTGTITITVTGANGNNTQYTFPVTGSTFTDMIPAPGAPGLYNVTTTFNPAAGSTLAGSTSVPTTLTVGLASSTITETVAPNPAASTAPVTVTGTVTNADGSPGTGIVQLYLNGASVGSPVTLRPGGTFTSIVTAPSAPGTYVLFTTYTPTGATSPTSSFSTNLVVGGGGSKTTALTISFGNGGQGLAFPNCLGDLNVTVNGSGTPPPTGDVTLSLAGGIYGSKSEVLGTVAFVNGRAVFQLESIKLQAAIHKRLFEQLSEGVKLHKTFDEVRADLDPLPKGVVALLPDTYVLTVKYPGDSMYGAASTNTHFVVDRLCLLVALRLVT</sequence>
<accession>A0ABP1FR45</accession>
<name>A0ABP1FR45_9CHLO</name>
<evidence type="ECO:0000313" key="1">
    <source>
        <dbReference type="EMBL" id="CAL5220002.1"/>
    </source>
</evidence>
<dbReference type="Gene3D" id="2.60.40.10">
    <property type="entry name" value="Immunoglobulins"/>
    <property type="match status" value="1"/>
</dbReference>
<evidence type="ECO:0000313" key="2">
    <source>
        <dbReference type="Proteomes" id="UP001497392"/>
    </source>
</evidence>